<protein>
    <recommendedName>
        <fullName evidence="3">D-isomer specific 2-hydroxyacid dehydrogenase NAD-binding domain-containing protein</fullName>
    </recommendedName>
</protein>
<evidence type="ECO:0000256" key="1">
    <source>
        <dbReference type="ARBA" id="ARBA00023002"/>
    </source>
</evidence>
<dbReference type="PROSITE" id="PS00065">
    <property type="entry name" value="D_2_HYDROXYACID_DH_1"/>
    <property type="match status" value="1"/>
</dbReference>
<feature type="domain" description="D-isomer specific 2-hydroxyacid dehydrogenase NAD-binding" evidence="3">
    <location>
        <begin position="105"/>
        <end position="275"/>
    </location>
</feature>
<dbReference type="AlphaFoldDB" id="A0A382M6J8"/>
<sequence length="310" mass="34419">MATVLMASHQDPVDLWRGALAQEMPELEFRAYPDVGDRDEIDYALVYWPPHGLIASLPNVKAVLSIAAGCDHILADPELPPHLPIVRMVDDYLAAMMAEYAIYGVLHFHRNMHFYRHEQLRSHWNRSWPLYTPETTVGILGLGAIGGDCARKLGALDFQVHGWSRSEKSMPGVTCYHDVDGLLAMAAQCRYLVCVLPLTAKTQGIINKDLINAMPKGGIIINIARGGHQVDEDILNALDSGHLGGVFLDVFNEEPLPSDHPYWLHDKVLITPHVAGELIPRSCAKSVAANIRRIEANEPVPNLFDKIRGY</sequence>
<dbReference type="CDD" id="cd12164">
    <property type="entry name" value="GDH_like_2"/>
    <property type="match status" value="1"/>
</dbReference>
<dbReference type="PANTHER" id="PTHR43333:SF1">
    <property type="entry name" value="D-ISOMER SPECIFIC 2-HYDROXYACID DEHYDROGENASE NAD-BINDING DOMAIN-CONTAINING PROTEIN"/>
    <property type="match status" value="1"/>
</dbReference>
<reference evidence="4" key="1">
    <citation type="submission" date="2018-05" db="EMBL/GenBank/DDBJ databases">
        <authorList>
            <person name="Lanie J.A."/>
            <person name="Ng W.-L."/>
            <person name="Kazmierczak K.M."/>
            <person name="Andrzejewski T.M."/>
            <person name="Davidsen T.M."/>
            <person name="Wayne K.J."/>
            <person name="Tettelin H."/>
            <person name="Glass J.I."/>
            <person name="Rusch D."/>
            <person name="Podicherti R."/>
            <person name="Tsui H.-C.T."/>
            <person name="Winkler M.E."/>
        </authorList>
    </citation>
    <scope>NUCLEOTIDE SEQUENCE</scope>
</reference>
<name>A0A382M6J8_9ZZZZ</name>
<organism evidence="4">
    <name type="scientific">marine metagenome</name>
    <dbReference type="NCBI Taxonomy" id="408172"/>
    <lineage>
        <taxon>unclassified sequences</taxon>
        <taxon>metagenomes</taxon>
        <taxon>ecological metagenomes</taxon>
    </lineage>
</organism>
<evidence type="ECO:0000313" key="4">
    <source>
        <dbReference type="EMBL" id="SVC44563.1"/>
    </source>
</evidence>
<proteinExistence type="predicted"/>
<dbReference type="GO" id="GO:0051287">
    <property type="term" value="F:NAD binding"/>
    <property type="evidence" value="ECO:0007669"/>
    <property type="project" value="InterPro"/>
</dbReference>
<evidence type="ECO:0000259" key="3">
    <source>
        <dbReference type="Pfam" id="PF02826"/>
    </source>
</evidence>
<accession>A0A382M6J8</accession>
<dbReference type="InterPro" id="IPR006140">
    <property type="entry name" value="D-isomer_DH_NAD-bd"/>
</dbReference>
<dbReference type="GO" id="GO:0016491">
    <property type="term" value="F:oxidoreductase activity"/>
    <property type="evidence" value="ECO:0007669"/>
    <property type="project" value="UniProtKB-KW"/>
</dbReference>
<evidence type="ECO:0000256" key="2">
    <source>
        <dbReference type="ARBA" id="ARBA00023027"/>
    </source>
</evidence>
<dbReference type="InterPro" id="IPR036291">
    <property type="entry name" value="NAD(P)-bd_dom_sf"/>
</dbReference>
<dbReference type="EMBL" id="UINC01091640">
    <property type="protein sequence ID" value="SVC44563.1"/>
    <property type="molecule type" value="Genomic_DNA"/>
</dbReference>
<dbReference type="Pfam" id="PF02826">
    <property type="entry name" value="2-Hacid_dh_C"/>
    <property type="match status" value="1"/>
</dbReference>
<dbReference type="InterPro" id="IPR029752">
    <property type="entry name" value="D-isomer_DH_CS1"/>
</dbReference>
<dbReference type="Gene3D" id="3.40.50.720">
    <property type="entry name" value="NAD(P)-binding Rossmann-like Domain"/>
    <property type="match status" value="2"/>
</dbReference>
<keyword evidence="1" id="KW-0560">Oxidoreductase</keyword>
<dbReference type="PANTHER" id="PTHR43333">
    <property type="entry name" value="2-HACID_DH_C DOMAIN-CONTAINING PROTEIN"/>
    <property type="match status" value="1"/>
</dbReference>
<keyword evidence="2" id="KW-0520">NAD</keyword>
<gene>
    <name evidence="4" type="ORF">METZ01_LOCUS297417</name>
</gene>
<dbReference type="SUPFAM" id="SSF51735">
    <property type="entry name" value="NAD(P)-binding Rossmann-fold domains"/>
    <property type="match status" value="1"/>
</dbReference>
<dbReference type="SUPFAM" id="SSF52283">
    <property type="entry name" value="Formate/glycerate dehydrogenase catalytic domain-like"/>
    <property type="match status" value="1"/>
</dbReference>